<protein>
    <submittedName>
        <fullName evidence="1">Uncharacterized protein</fullName>
    </submittedName>
</protein>
<evidence type="ECO:0000313" key="2">
    <source>
        <dbReference type="Proteomes" id="UP000287394"/>
    </source>
</evidence>
<evidence type="ECO:0000313" key="1">
    <source>
        <dbReference type="EMBL" id="BDI34312.1"/>
    </source>
</evidence>
<sequence length="714" mass="78824">MKSGPARLSVFVSPDGGYGVQVALDGKTVFTQAAPVAVGVVGEDGAEQWRSAGYRTVAARGGDWVCEGEVRTPAGTEFRVFDVYHALEKLSAFTMTRRVEIVTPSGDDKGFNSRFSLSPSGPAALADEDVFAPGIWYKDNAHVPPGALAGSRDDREYWFREDRLPLPLVMTRDRRSGATLAIAHLDGVPTTFAGEDGLSRIIDARMQFGALGVRNEARPEPAFVFPGTEGERSYIAGPAVDGKRWAYRSHPVAAGVAHRYRLLIQVGRTPDFPAAVRRTWRTVYDLYRPPVIRVDLNKCYKDGMEALSAYIRPSEGVPDVPFAVTMPGGQVKDTSSQMGFVGQALPSAALLLRYGFETQDADAVARASQVVDFWAKNSPSPAGIPRTWYDIHPSGVVTWRDYHTFLRVASDGLDGALRAWDAARAHGQDHPEWLAFCRAYGDWLTRAQNPDGSWAREYDFTGHVVNTATDTTDQPIPFLIHLFRATGDARYRQAALKAGEFSWATVHLAYAYVGGTPDNPNVMDKEGGMMALGAFLALYDATHDRKWLTAASQAAWYSETWTYCWNIPIPTDDPKVIYPHNRTTYGLSLIAAGHSGADNYMAAAPYDLYRLSLLTHEPHFRVAARMLLHDTKQMTDWDSSLGYAHPGLLTEALTLPPPRGHGVSVWLPWLTVALLEPMTQLQDTYGSMDIDQIEKLPERERVRRDGEYEAAEGF</sequence>
<dbReference type="AlphaFoldDB" id="A0A402CX24"/>
<name>A0A402CX24_9BACT</name>
<dbReference type="Gene3D" id="1.50.10.20">
    <property type="match status" value="1"/>
</dbReference>
<proteinExistence type="predicted"/>
<dbReference type="Proteomes" id="UP000287394">
    <property type="component" value="Chromosome"/>
</dbReference>
<dbReference type="KEGG" id="ccot:CCAX7_63630"/>
<dbReference type="GO" id="GO:0005975">
    <property type="term" value="P:carbohydrate metabolic process"/>
    <property type="evidence" value="ECO:0007669"/>
    <property type="project" value="InterPro"/>
</dbReference>
<dbReference type="EMBL" id="AP025739">
    <property type="protein sequence ID" value="BDI34312.1"/>
    <property type="molecule type" value="Genomic_DNA"/>
</dbReference>
<dbReference type="InterPro" id="IPR008928">
    <property type="entry name" value="6-hairpin_glycosidase_sf"/>
</dbReference>
<gene>
    <name evidence="1" type="ORF">CCAX7_63630</name>
</gene>
<accession>A0A402CX24</accession>
<organism evidence="1 2">
    <name type="scientific">Capsulimonas corticalis</name>
    <dbReference type="NCBI Taxonomy" id="2219043"/>
    <lineage>
        <taxon>Bacteria</taxon>
        <taxon>Bacillati</taxon>
        <taxon>Armatimonadota</taxon>
        <taxon>Armatimonadia</taxon>
        <taxon>Capsulimonadales</taxon>
        <taxon>Capsulimonadaceae</taxon>
        <taxon>Capsulimonas</taxon>
    </lineage>
</organism>
<dbReference type="SUPFAM" id="SSF48208">
    <property type="entry name" value="Six-hairpin glycosidases"/>
    <property type="match status" value="1"/>
</dbReference>
<reference evidence="1 2" key="1">
    <citation type="journal article" date="2019" name="Int. J. Syst. Evol. Microbiol.">
        <title>Capsulimonas corticalis gen. nov., sp. nov., an aerobic capsulated bacterium, of a novel bacterial order, Capsulimonadales ord. nov., of the class Armatimonadia of the phylum Armatimonadetes.</title>
        <authorList>
            <person name="Li J."/>
            <person name="Kudo C."/>
            <person name="Tonouchi A."/>
        </authorList>
    </citation>
    <scope>NUCLEOTIDE SEQUENCE [LARGE SCALE GENOMIC DNA]</scope>
    <source>
        <strain evidence="1 2">AX-7</strain>
    </source>
</reference>
<dbReference type="RefSeq" id="WP_165864247.1">
    <property type="nucleotide sequence ID" value="NZ_AP025739.1"/>
</dbReference>
<keyword evidence="2" id="KW-1185">Reference proteome</keyword>